<evidence type="ECO:0000313" key="2">
    <source>
        <dbReference type="Proteomes" id="UP001208570"/>
    </source>
</evidence>
<proteinExistence type="predicted"/>
<keyword evidence="2" id="KW-1185">Reference proteome</keyword>
<dbReference type="PANTHER" id="PTHR33332">
    <property type="entry name" value="REVERSE TRANSCRIPTASE DOMAIN-CONTAINING PROTEIN"/>
    <property type="match status" value="1"/>
</dbReference>
<name>A0AAD9MWL2_9ANNE</name>
<dbReference type="EMBL" id="JAODUP010000512">
    <property type="protein sequence ID" value="KAK2148150.1"/>
    <property type="molecule type" value="Genomic_DNA"/>
</dbReference>
<protein>
    <submittedName>
        <fullName evidence="1">Uncharacterized protein</fullName>
    </submittedName>
</protein>
<evidence type="ECO:0000313" key="1">
    <source>
        <dbReference type="EMBL" id="KAK2148150.1"/>
    </source>
</evidence>
<comment type="caution">
    <text evidence="1">The sequence shown here is derived from an EMBL/GenBank/DDBJ whole genome shotgun (WGS) entry which is preliminary data.</text>
</comment>
<gene>
    <name evidence="1" type="ORF">LSH36_512g02041</name>
</gene>
<accession>A0AAD9MWL2</accession>
<organism evidence="1 2">
    <name type="scientific">Paralvinella palmiformis</name>
    <dbReference type="NCBI Taxonomy" id="53620"/>
    <lineage>
        <taxon>Eukaryota</taxon>
        <taxon>Metazoa</taxon>
        <taxon>Spiralia</taxon>
        <taxon>Lophotrochozoa</taxon>
        <taxon>Annelida</taxon>
        <taxon>Polychaeta</taxon>
        <taxon>Sedentaria</taxon>
        <taxon>Canalipalpata</taxon>
        <taxon>Terebellida</taxon>
        <taxon>Terebelliformia</taxon>
        <taxon>Alvinellidae</taxon>
        <taxon>Paralvinella</taxon>
    </lineage>
</organism>
<sequence length="191" mass="21092">MATKALTSGFFDQTSNSRLGCPEVDALGELRTIQCACLCLDYANCSGFSQFAISSGSPLCELCFAEERRLVDVLASSAQSVAYLVSHYTQLYISFKPKEDTVKAQSLSLIENCLTDIEGWMPTNMLTLNSDKTEVMLFTSKDNAIHMKNVTVCFGDINITPVNTVRNLGVIFDSALNMEQQLNNICRSVYH</sequence>
<dbReference type="Proteomes" id="UP001208570">
    <property type="component" value="Unassembled WGS sequence"/>
</dbReference>
<dbReference type="AlphaFoldDB" id="A0AAD9MWL2"/>
<reference evidence="1" key="1">
    <citation type="journal article" date="2023" name="Mol. Biol. Evol.">
        <title>Third-Generation Sequencing Reveals the Adaptive Role of the Epigenome in Three Deep-Sea Polychaetes.</title>
        <authorList>
            <person name="Perez M."/>
            <person name="Aroh O."/>
            <person name="Sun Y."/>
            <person name="Lan Y."/>
            <person name="Juniper S.K."/>
            <person name="Young C.R."/>
            <person name="Angers B."/>
            <person name="Qian P.Y."/>
        </authorList>
    </citation>
    <scope>NUCLEOTIDE SEQUENCE</scope>
    <source>
        <strain evidence="1">P08H-3</strain>
    </source>
</reference>